<evidence type="ECO:0000256" key="4">
    <source>
        <dbReference type="ARBA" id="ARBA00022741"/>
    </source>
</evidence>
<feature type="binding site" evidence="8">
    <location>
        <position position="393"/>
    </location>
    <ligand>
        <name>Zn(2+)</name>
        <dbReference type="ChEBI" id="CHEBI:29105"/>
        <label>1</label>
    </ligand>
</feature>
<evidence type="ECO:0000259" key="10">
    <source>
        <dbReference type="Pfam" id="PF17764"/>
    </source>
</evidence>
<dbReference type="PANTHER" id="PTHR30580:SF0">
    <property type="entry name" value="PRIMOSOMAL PROTEIN N"/>
    <property type="match status" value="1"/>
</dbReference>
<dbReference type="GO" id="GO:0043138">
    <property type="term" value="F:3'-5' DNA helicase activity"/>
    <property type="evidence" value="ECO:0007669"/>
    <property type="project" value="TreeGrafter"/>
</dbReference>
<comment type="caution">
    <text evidence="11">The sequence shown here is derived from an EMBL/GenBank/DDBJ whole genome shotgun (WGS) entry which is preliminary data.</text>
</comment>
<evidence type="ECO:0000313" key="12">
    <source>
        <dbReference type="Proteomes" id="UP000316560"/>
    </source>
</evidence>
<dbReference type="InterPro" id="IPR005259">
    <property type="entry name" value="PriA"/>
</dbReference>
<dbReference type="Gene3D" id="3.40.1440.60">
    <property type="entry name" value="PriA, 3(prime) DNA-binding domain"/>
    <property type="match status" value="1"/>
</dbReference>
<feature type="binding site" evidence="8">
    <location>
        <position position="402"/>
    </location>
    <ligand>
        <name>Zn(2+)</name>
        <dbReference type="ChEBI" id="CHEBI:29105"/>
        <label>2</label>
    </ligand>
</feature>
<feature type="binding site" evidence="8">
    <location>
        <position position="417"/>
    </location>
    <ligand>
        <name>Zn(2+)</name>
        <dbReference type="ChEBI" id="CHEBI:29105"/>
        <label>2</label>
    </ligand>
</feature>
<comment type="similarity">
    <text evidence="8">Belongs to the helicase family. PriA subfamily.</text>
</comment>
<keyword evidence="7 8" id="KW-0238">DNA-binding</keyword>
<dbReference type="Gene3D" id="3.40.50.300">
    <property type="entry name" value="P-loop containing nucleotide triphosphate hydrolases"/>
    <property type="match status" value="1"/>
</dbReference>
<dbReference type="InterPro" id="IPR027417">
    <property type="entry name" value="P-loop_NTPase"/>
</dbReference>
<feature type="binding site" evidence="8">
    <location>
        <position position="420"/>
    </location>
    <ligand>
        <name>Zn(2+)</name>
        <dbReference type="ChEBI" id="CHEBI:29105"/>
        <label>2</label>
    </ligand>
</feature>
<dbReference type="GO" id="GO:0006310">
    <property type="term" value="P:DNA recombination"/>
    <property type="evidence" value="ECO:0007669"/>
    <property type="project" value="InterPro"/>
</dbReference>
<proteinExistence type="inferred from homology"/>
<comment type="caution">
    <text evidence="8">As this protein does not have any detectable helicase domains, it probably does not have helicase activity.</text>
</comment>
<feature type="binding site" evidence="8">
    <location>
        <position position="429"/>
    </location>
    <ligand>
        <name>Zn(2+)</name>
        <dbReference type="ChEBI" id="CHEBI:29105"/>
        <label>1</label>
    </ligand>
</feature>
<keyword evidence="4 8" id="KW-0547">Nucleotide-binding</keyword>
<sequence>MTEASIARVLIDSPLPQLDRLFDYAIPERLRGDAQAGVRVKVPLKTLGRLVEGWIVELTDTVDYAGKLSELDSVISGFPVLAPEIWTLARTAADRAAGNAADVLRLGIPKRHARAEKSLAALESTATEQPSPEHSSPEQPGAPVPVTYFDATSIATLLADNKRAAMAAPTGVVEVTPGTWVGRWAVTMAELASQTLAQGLTAILATPDFRDQEQLEAAVAAFTPEDRTLRLDARQSVQRRYGNFLRTHDGGPYVIIGNRSAVYAPASNLGLIAIWDDGDPLYSENLSPYIHTRDAALLRQEQQQCALVFVSHSRSTEVQRLVEVGWLAALSPGGIRPPKVIPSANQVSQDRLAAIARIPSSAWKAARAGLDEGPVLVQVSRPGYAPRLACAECSQTARCTTCAGPLAQRSASSTPSCVWCGALAVKWRCRECEGTRLRMVGSGSARTADELGRAFPGYRVIVADGEHQVTTVSSEPSLVIATRGAEPVAAGGYRAVLLLDGAGMLGRESLRVSEDCLRWWSNAIALAADGAPAVIVGVGGSLATALVTWRQEDFASAELADRRELRFPPAIRVATLTGKDHLVSDAVQKLPVDPLDVLGPVDLPDGVVRTIIRFDYNNGRAVAQQLKALVVAATTVSRSNRKPGMPRASQPAPGLRVHLDDLEPFVDL</sequence>
<evidence type="ECO:0000256" key="7">
    <source>
        <dbReference type="ARBA" id="ARBA00023125"/>
    </source>
</evidence>
<comment type="function">
    <text evidence="8">Initiates the restart of stalled replication forks, which reloads the replicative helicase on sites other than the origin of replication. Recognizes and binds to abandoned replication forks and remodels them to uncover a helicase loading site. Promotes assembly of the primosome at these replication forks.</text>
</comment>
<comment type="subunit">
    <text evidence="8">Component of the replication restart primosome.</text>
</comment>
<evidence type="ECO:0000313" key="11">
    <source>
        <dbReference type="EMBL" id="TQO18593.1"/>
    </source>
</evidence>
<name>A0A8H2PXA1_9MICO</name>
<keyword evidence="2 8" id="KW-0235">DNA replication</keyword>
<accession>A0A8H2PXA1</accession>
<evidence type="ECO:0000256" key="3">
    <source>
        <dbReference type="ARBA" id="ARBA00022723"/>
    </source>
</evidence>
<dbReference type="GO" id="GO:0006269">
    <property type="term" value="P:DNA replication, synthesis of primer"/>
    <property type="evidence" value="ECO:0007669"/>
    <property type="project" value="UniProtKB-KW"/>
</dbReference>
<feature type="binding site" evidence="8">
    <location>
        <position position="432"/>
    </location>
    <ligand>
        <name>Zn(2+)</name>
        <dbReference type="ChEBI" id="CHEBI:29105"/>
        <label>1</label>
    </ligand>
</feature>
<dbReference type="Pfam" id="PF17764">
    <property type="entry name" value="PriA_3primeBD"/>
    <property type="match status" value="1"/>
</dbReference>
<dbReference type="GO" id="GO:0006302">
    <property type="term" value="P:double-strand break repair"/>
    <property type="evidence" value="ECO:0007669"/>
    <property type="project" value="InterPro"/>
</dbReference>
<keyword evidence="3 8" id="KW-0479">Metal-binding</keyword>
<protein>
    <recommendedName>
        <fullName evidence="8">Probable replication restart protein PriA</fullName>
    </recommendedName>
    <alternativeName>
        <fullName evidence="8">Putative ATP-dependent DNA helicase PriA</fullName>
    </alternativeName>
</protein>
<keyword evidence="12" id="KW-1185">Reference proteome</keyword>
<evidence type="ECO:0000256" key="8">
    <source>
        <dbReference type="HAMAP-Rule" id="MF_00983"/>
    </source>
</evidence>
<feature type="domain" description="Primosomal protein N' 3' DNA-binding" evidence="10">
    <location>
        <begin position="8"/>
        <end position="109"/>
    </location>
</feature>
<dbReference type="GO" id="GO:1990077">
    <property type="term" value="C:primosome complex"/>
    <property type="evidence" value="ECO:0007669"/>
    <property type="project" value="UniProtKB-UniRule"/>
</dbReference>
<dbReference type="RefSeq" id="WP_141989194.1">
    <property type="nucleotide sequence ID" value="NZ_VFRA01000001.1"/>
</dbReference>
<feature type="binding site" evidence="8">
    <location>
        <position position="399"/>
    </location>
    <ligand>
        <name>Zn(2+)</name>
        <dbReference type="ChEBI" id="CHEBI:29105"/>
        <label>2</label>
    </ligand>
</feature>
<reference evidence="11 12" key="1">
    <citation type="submission" date="2019-06" db="EMBL/GenBank/DDBJ databases">
        <title>Sequencing the genomes of 1000 actinobacteria strains.</title>
        <authorList>
            <person name="Klenk H.-P."/>
        </authorList>
    </citation>
    <scope>NUCLEOTIDE SEQUENCE [LARGE SCALE GENOMIC DNA]</scope>
    <source>
        <strain evidence="11 12">DSM 21947</strain>
    </source>
</reference>
<keyword evidence="1 8" id="KW-0639">Primosome</keyword>
<evidence type="ECO:0000256" key="1">
    <source>
        <dbReference type="ARBA" id="ARBA00022515"/>
    </source>
</evidence>
<dbReference type="InterPro" id="IPR042115">
    <property type="entry name" value="PriA_3primeBD_sf"/>
</dbReference>
<evidence type="ECO:0000256" key="5">
    <source>
        <dbReference type="ARBA" id="ARBA00022833"/>
    </source>
</evidence>
<feature type="compositionally biased region" description="Low complexity" evidence="9">
    <location>
        <begin position="128"/>
        <end position="139"/>
    </location>
</feature>
<organism evidence="11 12">
    <name type="scientific">Rhodoglobus vestalii</name>
    <dbReference type="NCBI Taxonomy" id="193384"/>
    <lineage>
        <taxon>Bacteria</taxon>
        <taxon>Bacillati</taxon>
        <taxon>Actinomycetota</taxon>
        <taxon>Actinomycetes</taxon>
        <taxon>Micrococcales</taxon>
        <taxon>Microbacteriaceae</taxon>
        <taxon>Rhodoglobus</taxon>
    </lineage>
</organism>
<dbReference type="GO" id="GO:0006270">
    <property type="term" value="P:DNA replication initiation"/>
    <property type="evidence" value="ECO:0007669"/>
    <property type="project" value="TreeGrafter"/>
</dbReference>
<dbReference type="AlphaFoldDB" id="A0A8H2PXA1"/>
<feature type="binding site" evidence="8">
    <location>
        <position position="390"/>
    </location>
    <ligand>
        <name>Zn(2+)</name>
        <dbReference type="ChEBI" id="CHEBI:29105"/>
        <label>1</label>
    </ligand>
</feature>
<dbReference type="PANTHER" id="PTHR30580">
    <property type="entry name" value="PRIMOSOMAL PROTEIN N"/>
    <property type="match status" value="1"/>
</dbReference>
<dbReference type="HAMAP" id="MF_00983">
    <property type="entry name" value="PriA"/>
    <property type="match status" value="1"/>
</dbReference>
<dbReference type="EMBL" id="VFRA01000001">
    <property type="protein sequence ID" value="TQO18593.1"/>
    <property type="molecule type" value="Genomic_DNA"/>
</dbReference>
<gene>
    <name evidence="8" type="primary">priA</name>
    <name evidence="11" type="ORF">FB472_0112</name>
</gene>
<dbReference type="GO" id="GO:0005524">
    <property type="term" value="F:ATP binding"/>
    <property type="evidence" value="ECO:0007669"/>
    <property type="project" value="UniProtKB-UniRule"/>
</dbReference>
<dbReference type="InterPro" id="IPR041222">
    <property type="entry name" value="PriA_3primeBD"/>
</dbReference>
<feature type="region of interest" description="Disordered" evidence="9">
    <location>
        <begin position="122"/>
        <end position="145"/>
    </location>
</feature>
<dbReference type="Proteomes" id="UP000316560">
    <property type="component" value="Unassembled WGS sequence"/>
</dbReference>
<keyword evidence="11" id="KW-0347">Helicase</keyword>
<dbReference type="GO" id="GO:0003677">
    <property type="term" value="F:DNA binding"/>
    <property type="evidence" value="ECO:0007669"/>
    <property type="project" value="UniProtKB-UniRule"/>
</dbReference>
<evidence type="ECO:0000256" key="6">
    <source>
        <dbReference type="ARBA" id="ARBA00022840"/>
    </source>
</evidence>
<keyword evidence="6 8" id="KW-0067">ATP-binding</keyword>
<dbReference type="OrthoDB" id="3177118at2"/>
<dbReference type="GO" id="GO:0008270">
    <property type="term" value="F:zinc ion binding"/>
    <property type="evidence" value="ECO:0007669"/>
    <property type="project" value="UniProtKB-UniRule"/>
</dbReference>
<keyword evidence="5 8" id="KW-0862">Zinc</keyword>
<evidence type="ECO:0000256" key="9">
    <source>
        <dbReference type="SAM" id="MobiDB-lite"/>
    </source>
</evidence>
<keyword evidence="11" id="KW-0378">Hydrolase</keyword>
<comment type="cofactor">
    <cofactor evidence="8">
        <name>Zn(2+)</name>
        <dbReference type="ChEBI" id="CHEBI:29105"/>
    </cofactor>
    <text evidence="8">Binds 2 zinc ions per subunit.</text>
</comment>
<evidence type="ECO:0000256" key="2">
    <source>
        <dbReference type="ARBA" id="ARBA00022705"/>
    </source>
</evidence>